<feature type="binding site" evidence="7">
    <location>
        <position position="138"/>
    </location>
    <ligand>
        <name>N-formimidoyl-L-glutamate</name>
        <dbReference type="ChEBI" id="CHEBI:58928"/>
    </ligand>
</feature>
<dbReference type="HAMAP" id="MF_00372">
    <property type="entry name" value="HutI"/>
    <property type="match status" value="1"/>
</dbReference>
<dbReference type="Gene3D" id="2.30.40.10">
    <property type="entry name" value="Urease, subunit C, domain 1"/>
    <property type="match status" value="1"/>
</dbReference>
<comment type="catalytic activity">
    <reaction evidence="7">
        <text>4-imidazolone-5-propanoate + H2O = N-formimidoyl-L-glutamate</text>
        <dbReference type="Rhea" id="RHEA:23660"/>
        <dbReference type="ChEBI" id="CHEBI:15377"/>
        <dbReference type="ChEBI" id="CHEBI:58928"/>
        <dbReference type="ChEBI" id="CHEBI:77893"/>
        <dbReference type="EC" id="3.5.2.7"/>
    </reaction>
</comment>
<feature type="binding site" evidence="7">
    <location>
        <position position="68"/>
    </location>
    <ligand>
        <name>Fe(3+)</name>
        <dbReference type="ChEBI" id="CHEBI:29034"/>
    </ligand>
</feature>
<feature type="binding site" evidence="7">
    <location>
        <position position="311"/>
    </location>
    <ligand>
        <name>Zn(2+)</name>
        <dbReference type="ChEBI" id="CHEBI:29105"/>
    </ligand>
</feature>
<feature type="binding site" evidence="7">
    <location>
        <position position="75"/>
    </location>
    <ligand>
        <name>4-imidazolone-5-propanoate</name>
        <dbReference type="ChEBI" id="CHEBI:77893"/>
    </ligand>
</feature>
<dbReference type="InterPro" id="IPR006680">
    <property type="entry name" value="Amidohydro-rel"/>
</dbReference>
<dbReference type="InterPro" id="IPR005920">
    <property type="entry name" value="HutI"/>
</dbReference>
<dbReference type="EMBL" id="JABWRZ020000001">
    <property type="protein sequence ID" value="MBV4489506.1"/>
    <property type="molecule type" value="Genomic_DNA"/>
</dbReference>
<accession>A0ABS6Q5W5</accession>
<keyword evidence="2 7" id="KW-0479">Metal-binding</keyword>
<evidence type="ECO:0000313" key="10">
    <source>
        <dbReference type="Proteomes" id="UP000609530"/>
    </source>
</evidence>
<dbReference type="Gene3D" id="3.20.20.140">
    <property type="entry name" value="Metal-dependent hydrolases"/>
    <property type="match status" value="1"/>
</dbReference>
<dbReference type="NCBIfam" id="TIGR01224">
    <property type="entry name" value="hutI"/>
    <property type="match status" value="1"/>
</dbReference>
<evidence type="ECO:0000259" key="8">
    <source>
        <dbReference type="Pfam" id="PF01979"/>
    </source>
</evidence>
<dbReference type="SUPFAM" id="SSF51556">
    <property type="entry name" value="Metallo-dependent hydrolases"/>
    <property type="match status" value="1"/>
</dbReference>
<keyword evidence="4 7" id="KW-0369">Histidine metabolism</keyword>
<keyword evidence="10" id="KW-1185">Reference proteome</keyword>
<organism evidence="9 10">
    <name type="scientific">Pseudomonas oryzicola</name>
    <dbReference type="NCBI Taxonomy" id="485876"/>
    <lineage>
        <taxon>Bacteria</taxon>
        <taxon>Pseudomonadati</taxon>
        <taxon>Pseudomonadota</taxon>
        <taxon>Gammaproteobacteria</taxon>
        <taxon>Pseudomonadales</taxon>
        <taxon>Pseudomonadaceae</taxon>
        <taxon>Pseudomonas</taxon>
    </lineage>
</organism>
<evidence type="ECO:0000256" key="6">
    <source>
        <dbReference type="ARBA" id="ARBA00023004"/>
    </source>
</evidence>
<dbReference type="CDD" id="cd01296">
    <property type="entry name" value="Imidazolone-5PH"/>
    <property type="match status" value="1"/>
</dbReference>
<feature type="binding site" evidence="7">
    <location>
        <position position="311"/>
    </location>
    <ligand>
        <name>Fe(3+)</name>
        <dbReference type="ChEBI" id="CHEBI:29034"/>
    </ligand>
</feature>
<feature type="binding site" evidence="7">
    <location>
        <position position="315"/>
    </location>
    <ligand>
        <name>N-formimidoyl-L-glutamate</name>
        <dbReference type="ChEBI" id="CHEBI:58928"/>
    </ligand>
</feature>
<feature type="binding site" evidence="7">
    <location>
        <position position="66"/>
    </location>
    <ligand>
        <name>Fe(3+)</name>
        <dbReference type="ChEBI" id="CHEBI:29034"/>
    </ligand>
</feature>
<dbReference type="Pfam" id="PF01979">
    <property type="entry name" value="Amidohydro_1"/>
    <property type="match status" value="1"/>
</dbReference>
<dbReference type="InterPro" id="IPR032466">
    <property type="entry name" value="Metal_Hydrolase"/>
</dbReference>
<keyword evidence="7" id="KW-0963">Cytoplasm</keyword>
<comment type="pathway">
    <text evidence="7">Amino-acid degradation; L-histidine degradation into L-glutamate; N-formimidoyl-L-glutamate from L-histidine: step 3/3.</text>
</comment>
<feature type="domain" description="Amidohydrolase-related" evidence="8">
    <location>
        <begin position="57"/>
        <end position="397"/>
    </location>
</feature>
<comment type="function">
    <text evidence="7">Catalyzes the hydrolytic cleavage of the carbon-nitrogen bond in imidazolone-5-propanoate to yield N-formimidoyl-L-glutamate. It is the third step in the universal histidine degradation pathway.</text>
</comment>
<comment type="subcellular location">
    <subcellularLocation>
        <location evidence="7">Cytoplasm</location>
    </subcellularLocation>
</comment>
<evidence type="ECO:0000256" key="7">
    <source>
        <dbReference type="HAMAP-Rule" id="MF_00372"/>
    </source>
</evidence>
<dbReference type="PANTHER" id="PTHR42752">
    <property type="entry name" value="IMIDAZOLONEPROPIONASE"/>
    <property type="match status" value="1"/>
</dbReference>
<keyword evidence="3 7" id="KW-0378">Hydrolase</keyword>
<comment type="cofactor">
    <cofactor evidence="7">
        <name>Zn(2+)</name>
        <dbReference type="ChEBI" id="CHEBI:29105"/>
    </cofactor>
    <cofactor evidence="7">
        <name>Fe(3+)</name>
        <dbReference type="ChEBI" id="CHEBI:29034"/>
    </cofactor>
    <text evidence="7">Binds 1 zinc or iron ion per subunit.</text>
</comment>
<proteinExistence type="inferred from homology"/>
<keyword evidence="6 7" id="KW-0408">Iron</keyword>
<evidence type="ECO:0000256" key="4">
    <source>
        <dbReference type="ARBA" id="ARBA00022808"/>
    </source>
</evidence>
<dbReference type="SUPFAM" id="SSF51338">
    <property type="entry name" value="Composite domain of metallo-dependent hydrolases"/>
    <property type="match status" value="1"/>
</dbReference>
<feature type="binding site" evidence="7">
    <location>
        <position position="239"/>
    </location>
    <ligand>
        <name>4-imidazolone-5-propanoate</name>
        <dbReference type="ChEBI" id="CHEBI:77893"/>
    </ligand>
</feature>
<dbReference type="InterPro" id="IPR011059">
    <property type="entry name" value="Metal-dep_hydrolase_composite"/>
</dbReference>
<evidence type="ECO:0000313" key="9">
    <source>
        <dbReference type="EMBL" id="MBV4489506.1"/>
    </source>
</evidence>
<feature type="binding site" evidence="7">
    <location>
        <position position="68"/>
    </location>
    <ligand>
        <name>Zn(2+)</name>
        <dbReference type="ChEBI" id="CHEBI:29105"/>
    </ligand>
</feature>
<dbReference type="Proteomes" id="UP000609530">
    <property type="component" value="Unassembled WGS sequence"/>
</dbReference>
<evidence type="ECO:0000256" key="1">
    <source>
        <dbReference type="ARBA" id="ARBA00012864"/>
    </source>
</evidence>
<keyword evidence="5 7" id="KW-0862">Zinc</keyword>
<evidence type="ECO:0000256" key="2">
    <source>
        <dbReference type="ARBA" id="ARBA00022723"/>
    </source>
</evidence>
<feature type="binding site" evidence="7">
    <location>
        <position position="66"/>
    </location>
    <ligand>
        <name>Zn(2+)</name>
        <dbReference type="ChEBI" id="CHEBI:29105"/>
    </ligand>
</feature>
<evidence type="ECO:0000256" key="5">
    <source>
        <dbReference type="ARBA" id="ARBA00022833"/>
    </source>
</evidence>
<reference evidence="9 10" key="1">
    <citation type="journal article" date="2020" name="Microorganisms">
        <title>Reliable Identification of Environmental Pseudomonas Isolates Using the rpoD Gene.</title>
        <authorList>
            <consortium name="The Broad Institute Genome Sequencing Platform"/>
            <person name="Girard L."/>
            <person name="Lood C."/>
            <person name="Rokni-Zadeh H."/>
            <person name="van Noort V."/>
            <person name="Lavigne R."/>
            <person name="De Mot R."/>
        </authorList>
    </citation>
    <scope>NUCLEOTIDE SEQUENCE [LARGE SCALE GENOMIC DNA]</scope>
    <source>
        <strain evidence="9 10">RD9SR1</strain>
    </source>
</reference>
<dbReference type="RefSeq" id="WP_186672298.1">
    <property type="nucleotide sequence ID" value="NZ_JABWRZ020000001.1"/>
</dbReference>
<feature type="binding site" evidence="7">
    <location>
        <position position="316"/>
    </location>
    <ligand>
        <name>4-imidazolone-5-propanoate</name>
        <dbReference type="ChEBI" id="CHEBI:77893"/>
    </ligand>
</feature>
<gene>
    <name evidence="7 9" type="primary">hutI</name>
    <name evidence="9" type="ORF">HU760_002715</name>
</gene>
<feature type="binding site" evidence="7">
    <location>
        <position position="171"/>
    </location>
    <ligand>
        <name>4-imidazolone-5-propanoate</name>
        <dbReference type="ChEBI" id="CHEBI:77893"/>
    </ligand>
</feature>
<feature type="binding site" evidence="7">
    <location>
        <position position="236"/>
    </location>
    <ligand>
        <name>Fe(3+)</name>
        <dbReference type="ChEBI" id="CHEBI:29034"/>
    </ligand>
</feature>
<feature type="binding site" evidence="7">
    <location>
        <position position="236"/>
    </location>
    <ligand>
        <name>Zn(2+)</name>
        <dbReference type="ChEBI" id="CHEBI:29105"/>
    </ligand>
</feature>
<feature type="binding site" evidence="7">
    <location>
        <position position="313"/>
    </location>
    <ligand>
        <name>N-formimidoyl-L-glutamate</name>
        <dbReference type="ChEBI" id="CHEBI:58928"/>
    </ligand>
</feature>
<comment type="caution">
    <text evidence="9">The sequence shown here is derived from an EMBL/GenBank/DDBJ whole genome shotgun (WGS) entry which is preliminary data.</text>
</comment>
<evidence type="ECO:0000256" key="3">
    <source>
        <dbReference type="ARBA" id="ARBA00022801"/>
    </source>
</evidence>
<sequence length="401" mass="43152">MTTLWQHCHVATMAEGRYSAIEDAAIVTRDGLIEWIGPRAELAPVEADRTVDLGGAWVTPGLIDCHTHAVFGGNRSGEFEQRLQGVSYAEIAAQGGGIASTVRATRAASEDELFASARQRVQALMRDGVTTIEIKSGYGLDLANERKMLRVARRLADELPLAVRSTCLAAHALPPEYAGRADDYIAHICDEMLPALAAEGLVDAVDAFCEHLAFSPAQVERLFIKARELGLPVKLHAEQLSSLHGSSLAARYQALSADHLEFMTEEDAIAMAKAGTVAVLLPGAFYFLRETQLPPMDALRRHGVKIALASDLNPGTSPGLSLRLMLNMGCTCFRMTPEEALAGVTVHAATALGLGDSHGSLEVGKVADFVAWQIERPADLAYWLGGDLPKRVVRKGHEITN</sequence>
<comment type="similarity">
    <text evidence="7">Belongs to the metallo-dependent hydrolases superfamily. HutI family.</text>
</comment>
<dbReference type="PANTHER" id="PTHR42752:SF1">
    <property type="entry name" value="IMIDAZOLONEPROPIONASE-RELATED"/>
    <property type="match status" value="1"/>
</dbReference>
<protein>
    <recommendedName>
        <fullName evidence="1 7">Imidazolonepropionase</fullName>
        <ecNumber evidence="1 7">3.5.2.7</ecNumber>
    </recommendedName>
    <alternativeName>
        <fullName evidence="7">Imidazolone-5-propionate hydrolase</fullName>
    </alternativeName>
</protein>
<name>A0ABS6Q5W5_9PSED</name>
<dbReference type="EC" id="3.5.2.7" evidence="1 7"/>
<dbReference type="GO" id="GO:0050480">
    <property type="term" value="F:imidazolonepropionase activity"/>
    <property type="evidence" value="ECO:0007669"/>
    <property type="project" value="UniProtKB-EC"/>
</dbReference>
<feature type="binding site" evidence="7">
    <location>
        <position position="138"/>
    </location>
    <ligand>
        <name>4-imidazolone-5-propanoate</name>
        <dbReference type="ChEBI" id="CHEBI:77893"/>
    </ligand>
</feature>